<feature type="repeat" description="TPR" evidence="3">
    <location>
        <begin position="222"/>
        <end position="255"/>
    </location>
</feature>
<evidence type="ECO:0000256" key="4">
    <source>
        <dbReference type="SAM" id="SignalP"/>
    </source>
</evidence>
<dbReference type="PROSITE" id="PS50005">
    <property type="entry name" value="TPR"/>
    <property type="match status" value="3"/>
</dbReference>
<evidence type="ECO:0000313" key="5">
    <source>
        <dbReference type="EMBL" id="KGI22576.1"/>
    </source>
</evidence>
<dbReference type="PANTHER" id="PTHR44943">
    <property type="entry name" value="CELLULOSE SYNTHASE OPERON PROTEIN C"/>
    <property type="match status" value="1"/>
</dbReference>
<keyword evidence="4" id="KW-0732">Signal</keyword>
<dbReference type="OrthoDB" id="9814220at2"/>
<reference evidence="5 6" key="1">
    <citation type="submission" date="2014-07" db="EMBL/GenBank/DDBJ databases">
        <authorList>
            <person name="McCorrison J."/>
            <person name="Sanka R."/>
            <person name="Torralba M."/>
            <person name="Gillis M."/>
            <person name="Haft D.H."/>
            <person name="Methe B."/>
            <person name="Sutton G."/>
            <person name="Nelson K.E."/>
        </authorList>
    </citation>
    <scope>NUCLEOTIDE SEQUENCE [LARGE SCALE GENOMIC DNA]</scope>
    <source>
        <strain evidence="5 6">S9-PR14</strain>
    </source>
</reference>
<feature type="signal peptide" evidence="4">
    <location>
        <begin position="1"/>
        <end position="27"/>
    </location>
</feature>
<feature type="repeat" description="TPR" evidence="3">
    <location>
        <begin position="86"/>
        <end position="119"/>
    </location>
</feature>
<feature type="repeat" description="TPR" evidence="3">
    <location>
        <begin position="544"/>
        <end position="577"/>
    </location>
</feature>
<organism evidence="5 6">
    <name type="scientific">Hoylesella timonensis S9-PR14</name>
    <dbReference type="NCBI Taxonomy" id="1401062"/>
    <lineage>
        <taxon>Bacteria</taxon>
        <taxon>Pseudomonadati</taxon>
        <taxon>Bacteroidota</taxon>
        <taxon>Bacteroidia</taxon>
        <taxon>Bacteroidales</taxon>
        <taxon>Prevotellaceae</taxon>
        <taxon>Hoylesella</taxon>
    </lineage>
</organism>
<dbReference type="Pfam" id="PF13174">
    <property type="entry name" value="TPR_6"/>
    <property type="match status" value="2"/>
</dbReference>
<gene>
    <name evidence="5" type="ORF">HMPREF9304_03380</name>
</gene>
<dbReference type="InterPro" id="IPR051685">
    <property type="entry name" value="Ycf3/AcsC/BcsC/TPR_MFPF"/>
</dbReference>
<protein>
    <submittedName>
        <fullName evidence="5">Uncharacterized protein</fullName>
    </submittedName>
</protein>
<dbReference type="SMART" id="SM00028">
    <property type="entry name" value="TPR"/>
    <property type="match status" value="10"/>
</dbReference>
<dbReference type="InterPro" id="IPR011990">
    <property type="entry name" value="TPR-like_helical_dom_sf"/>
</dbReference>
<evidence type="ECO:0000256" key="1">
    <source>
        <dbReference type="ARBA" id="ARBA00022737"/>
    </source>
</evidence>
<name>A0A098YTD3_9BACT</name>
<dbReference type="SUPFAM" id="SSF48452">
    <property type="entry name" value="TPR-like"/>
    <property type="match status" value="2"/>
</dbReference>
<dbReference type="Proteomes" id="UP000029723">
    <property type="component" value="Unassembled WGS sequence"/>
</dbReference>
<dbReference type="PANTHER" id="PTHR44943:SF8">
    <property type="entry name" value="TPR REPEAT-CONTAINING PROTEIN MJ0263"/>
    <property type="match status" value="1"/>
</dbReference>
<evidence type="ECO:0000256" key="2">
    <source>
        <dbReference type="ARBA" id="ARBA00022803"/>
    </source>
</evidence>
<dbReference type="AlphaFoldDB" id="A0A098YTD3"/>
<keyword evidence="2 3" id="KW-0802">TPR repeat</keyword>
<dbReference type="Pfam" id="PF13181">
    <property type="entry name" value="TPR_8"/>
    <property type="match status" value="2"/>
</dbReference>
<dbReference type="Pfam" id="PF13432">
    <property type="entry name" value="TPR_16"/>
    <property type="match status" value="1"/>
</dbReference>
<feature type="chain" id="PRO_5001951469" evidence="4">
    <location>
        <begin position="28"/>
        <end position="594"/>
    </location>
</feature>
<accession>A0A098YTD3</accession>
<sequence>MKILYQYHTPWTWMLFMLLFLSKPMLAQESQEEVVTEEGLKSMLWDDAQTRYDYLFLQAVCQQLNGKNDLAFDLLKQCLAIHPQAAEAYFLQGQLYANQRNDSLALQNFEKAASLQPKNTDYQERVAQYYIGTGAYEKAITAYEQIYESHHERSDVLNILAQLYNQQKDYDKMLSIIDRIELAEGKSAELTLSRMNIYEMQGNKTRAYETLKALTKSFPNDVEYRVMLGNWLMQNDKQKKAYQLFAQAYKEEPNNATVLASLYDYYNTVGDKDKAADLRDRILMSKQTPLQTKLTMFQQVIRDNEAHQRDSTEILNLFQKVMKANPKDADIASLAATYMYLKHMPTDTVQAALQHVIDIAPEQSAARLQLLQTYVPKKNWQKIIEICEQGAQFTPNEMAYYYYLAWAHVQQDHQKQAIEALRKGVSTINANSDAGLVSEFYAMMGDLLHQQGDKTEAFAAYDSCLQWKDDNISCLNNYAYFLSEDGKQLSKAEEMSYRTIKAEPSNATYLDTYAWILFLQERYTEAKLYIDQALQNDTDSLQSSVIIDHAGDIYAMNGQVQQALEYWTKALKLADKSDKAFIERKIKQKKYIKK</sequence>
<dbReference type="Gene3D" id="1.25.40.10">
    <property type="entry name" value="Tetratricopeptide repeat domain"/>
    <property type="match status" value="3"/>
</dbReference>
<evidence type="ECO:0000256" key="3">
    <source>
        <dbReference type="PROSITE-ProRule" id="PRU00339"/>
    </source>
</evidence>
<keyword evidence="1" id="KW-0677">Repeat</keyword>
<dbReference type="EMBL" id="JRPQ01000065">
    <property type="protein sequence ID" value="KGI22576.1"/>
    <property type="molecule type" value="Genomic_DNA"/>
</dbReference>
<dbReference type="InterPro" id="IPR019734">
    <property type="entry name" value="TPR_rpt"/>
</dbReference>
<comment type="caution">
    <text evidence="5">The sequence shown here is derived from an EMBL/GenBank/DDBJ whole genome shotgun (WGS) entry which is preliminary data.</text>
</comment>
<dbReference type="RefSeq" id="WP_052045876.1">
    <property type="nucleotide sequence ID" value="NZ_JRPQ01000065.1"/>
</dbReference>
<proteinExistence type="predicted"/>
<evidence type="ECO:0000313" key="6">
    <source>
        <dbReference type="Proteomes" id="UP000029723"/>
    </source>
</evidence>